<dbReference type="SUPFAM" id="SSF53448">
    <property type="entry name" value="Nucleotide-diphospho-sugar transferases"/>
    <property type="match status" value="1"/>
</dbReference>
<dbReference type="InterPro" id="IPR001173">
    <property type="entry name" value="Glyco_trans_2-like"/>
</dbReference>
<dbReference type="AlphaFoldDB" id="A0A2S4MMC3"/>
<name>A0A2S4MMC3_9BURK</name>
<dbReference type="PANTHER" id="PTHR22916">
    <property type="entry name" value="GLYCOSYLTRANSFERASE"/>
    <property type="match status" value="1"/>
</dbReference>
<dbReference type="Gene3D" id="3.90.550.10">
    <property type="entry name" value="Spore Coat Polysaccharide Biosynthesis Protein SpsA, Chain A"/>
    <property type="match status" value="1"/>
</dbReference>
<dbReference type="Pfam" id="PF00535">
    <property type="entry name" value="Glycos_transf_2"/>
    <property type="match status" value="1"/>
</dbReference>
<dbReference type="InterPro" id="IPR029044">
    <property type="entry name" value="Nucleotide-diphossugar_trans"/>
</dbReference>
<keyword evidence="2" id="KW-0808">Transferase</keyword>
<accession>A0A2S4MMC3</accession>
<sequence>MPTFSIVVPVYNVDAWLDAALRSVEEQSFGDFEVIVVDDGSTDGSAWIAQSFCARDSRFRYLRQENRGQSVARNAGTALASGTYLYYMDGDDVIDPDTLRLCHAEFVEHGVDVVLFGATALTEDGPPPEGSKVNSPRPDVASPLPSDAFVIESVRQDRYIVSPCCLVSRRSAIGDLHFIDGIVFEDNHFVAALLLEKKIMVSVLNRPLFRRRYRPNSTMTSRRTMRHYDSLYQLLPQMCALSFAALEAPQRTMVRSQLIGNLLGDLHNTSAQIGAGLELRAKNIVAAWRVASSVSMRVLTFKRILLALVPELYRARG</sequence>
<gene>
    <name evidence="2" type="ORF">B0G62_101334</name>
</gene>
<evidence type="ECO:0000313" key="3">
    <source>
        <dbReference type="Proteomes" id="UP000237381"/>
    </source>
</evidence>
<reference evidence="2 3" key="1">
    <citation type="submission" date="2018-01" db="EMBL/GenBank/DDBJ databases">
        <title>Genomic Encyclopedia of Type Strains, Phase III (KMG-III): the genomes of soil and plant-associated and newly described type strains.</title>
        <authorList>
            <person name="Whitman W."/>
        </authorList>
    </citation>
    <scope>NUCLEOTIDE SEQUENCE [LARGE SCALE GENOMIC DNA]</scope>
    <source>
        <strain evidence="2 3">JCM 18070</strain>
    </source>
</reference>
<comment type="caution">
    <text evidence="2">The sequence shown here is derived from an EMBL/GenBank/DDBJ whole genome shotgun (WGS) entry which is preliminary data.</text>
</comment>
<dbReference type="EMBL" id="PQGA01000001">
    <property type="protein sequence ID" value="POR55938.1"/>
    <property type="molecule type" value="Genomic_DNA"/>
</dbReference>
<organism evidence="2 3">
    <name type="scientific">Paraburkholderia eburnea</name>
    <dbReference type="NCBI Taxonomy" id="1189126"/>
    <lineage>
        <taxon>Bacteria</taxon>
        <taxon>Pseudomonadati</taxon>
        <taxon>Pseudomonadota</taxon>
        <taxon>Betaproteobacteria</taxon>
        <taxon>Burkholderiales</taxon>
        <taxon>Burkholderiaceae</taxon>
        <taxon>Paraburkholderia</taxon>
    </lineage>
</organism>
<dbReference type="OrthoDB" id="9786172at2"/>
<dbReference type="CDD" id="cd00761">
    <property type="entry name" value="Glyco_tranf_GTA_type"/>
    <property type="match status" value="1"/>
</dbReference>
<keyword evidence="3" id="KW-1185">Reference proteome</keyword>
<dbReference type="GO" id="GO:0016758">
    <property type="term" value="F:hexosyltransferase activity"/>
    <property type="evidence" value="ECO:0007669"/>
    <property type="project" value="UniProtKB-ARBA"/>
</dbReference>
<evidence type="ECO:0000259" key="1">
    <source>
        <dbReference type="Pfam" id="PF00535"/>
    </source>
</evidence>
<proteinExistence type="predicted"/>
<feature type="domain" description="Glycosyltransferase 2-like" evidence="1">
    <location>
        <begin position="5"/>
        <end position="119"/>
    </location>
</feature>
<dbReference type="PANTHER" id="PTHR22916:SF3">
    <property type="entry name" value="UDP-GLCNAC:BETAGAL BETA-1,3-N-ACETYLGLUCOSAMINYLTRANSFERASE-LIKE PROTEIN 1"/>
    <property type="match status" value="1"/>
</dbReference>
<evidence type="ECO:0000313" key="2">
    <source>
        <dbReference type="EMBL" id="POR55938.1"/>
    </source>
</evidence>
<dbReference type="RefSeq" id="WP_103701895.1">
    <property type="nucleotide sequence ID" value="NZ_PQGA01000001.1"/>
</dbReference>
<dbReference type="Proteomes" id="UP000237381">
    <property type="component" value="Unassembled WGS sequence"/>
</dbReference>
<protein>
    <submittedName>
        <fullName evidence="2">Glycosyl transferase family 2</fullName>
    </submittedName>
</protein>